<dbReference type="InterPro" id="IPR000683">
    <property type="entry name" value="Gfo/Idh/MocA-like_OxRdtase_N"/>
</dbReference>
<dbReference type="InterPro" id="IPR036291">
    <property type="entry name" value="NAD(P)-bd_dom_sf"/>
</dbReference>
<comment type="caution">
    <text evidence="3">The sequence shown here is derived from an EMBL/GenBank/DDBJ whole genome shotgun (WGS) entry which is preliminary data.</text>
</comment>
<keyword evidence="4" id="KW-1185">Reference proteome</keyword>
<accession>A0A917YZS8</accession>
<dbReference type="AlphaFoldDB" id="A0A917YZS8"/>
<reference evidence="3" key="2">
    <citation type="submission" date="2020-09" db="EMBL/GenBank/DDBJ databases">
        <authorList>
            <person name="Sun Q."/>
            <person name="Zhou Y."/>
        </authorList>
    </citation>
    <scope>NUCLEOTIDE SEQUENCE</scope>
    <source>
        <strain evidence="3">CGMCC 1.7086</strain>
    </source>
</reference>
<dbReference type="PANTHER" id="PTHR43708:SF4">
    <property type="entry name" value="OXIDOREDUCTASE YCEM-RELATED"/>
    <property type="match status" value="1"/>
</dbReference>
<organism evidence="3 4">
    <name type="scientific">Bowmanella pacifica</name>
    <dbReference type="NCBI Taxonomy" id="502051"/>
    <lineage>
        <taxon>Bacteria</taxon>
        <taxon>Pseudomonadati</taxon>
        <taxon>Pseudomonadota</taxon>
        <taxon>Gammaproteobacteria</taxon>
        <taxon>Alteromonadales</taxon>
        <taxon>Alteromonadaceae</taxon>
        <taxon>Bowmanella</taxon>
    </lineage>
</organism>
<feature type="domain" description="Gfo/Idh/MocA-like oxidoreductase N-terminal" evidence="2">
    <location>
        <begin position="1"/>
        <end position="117"/>
    </location>
</feature>
<evidence type="ECO:0000259" key="2">
    <source>
        <dbReference type="Pfam" id="PF01408"/>
    </source>
</evidence>
<evidence type="ECO:0000313" key="3">
    <source>
        <dbReference type="EMBL" id="GGO70844.1"/>
    </source>
</evidence>
<reference evidence="3" key="1">
    <citation type="journal article" date="2014" name="Int. J. Syst. Evol. Microbiol.">
        <title>Complete genome sequence of Corynebacterium casei LMG S-19264T (=DSM 44701T), isolated from a smear-ripened cheese.</title>
        <authorList>
            <consortium name="US DOE Joint Genome Institute (JGI-PGF)"/>
            <person name="Walter F."/>
            <person name="Albersmeier A."/>
            <person name="Kalinowski J."/>
            <person name="Ruckert C."/>
        </authorList>
    </citation>
    <scope>NUCLEOTIDE SEQUENCE</scope>
    <source>
        <strain evidence="3">CGMCC 1.7086</strain>
    </source>
</reference>
<dbReference type="PANTHER" id="PTHR43708">
    <property type="entry name" value="CONSERVED EXPRESSED OXIDOREDUCTASE (EUROFUNG)"/>
    <property type="match status" value="1"/>
</dbReference>
<sequence>MKIALIGLGDIAQKAYLPLLQEWPQVDWLFCSRNPEVLSRLTRQYSAAEACLDYRQLPNLDAVMIHSATSSHFEIARYFLARKVAVFVDKPLCDNYADCESLHELAAKQGAPLFVGFNRRYLPIVQQQAGCSLDKMPGLTSLRWEKHRHNLPGDVRTFVFDDFIHALDGINLYGNVNPDDMVLHSQFQGLQLGRLECQWRIGEQDFEARMDRRFGMTCERIQLCQVNHTLEFDSFTSGRLLSNNVASQFALADWTPMLHSKGFSAMLTHWLSVVEQGKLDDASIARNLNSHLLCEEICHRLGA</sequence>
<dbReference type="RefSeq" id="WP_188695578.1">
    <property type="nucleotide sequence ID" value="NZ_BMLS01000003.1"/>
</dbReference>
<proteinExistence type="predicted"/>
<dbReference type="Gene3D" id="3.30.360.10">
    <property type="entry name" value="Dihydrodipicolinate Reductase, domain 2"/>
    <property type="match status" value="1"/>
</dbReference>
<gene>
    <name evidence="3" type="ORF">GCM10010982_25320</name>
</gene>
<evidence type="ECO:0000313" key="4">
    <source>
        <dbReference type="Proteomes" id="UP000606935"/>
    </source>
</evidence>
<dbReference type="SUPFAM" id="SSF55347">
    <property type="entry name" value="Glyceraldehyde-3-phosphate dehydrogenase-like, C-terminal domain"/>
    <property type="match status" value="1"/>
</dbReference>
<dbReference type="SUPFAM" id="SSF51735">
    <property type="entry name" value="NAD(P)-binding Rossmann-fold domains"/>
    <property type="match status" value="1"/>
</dbReference>
<dbReference type="Gene3D" id="3.40.50.720">
    <property type="entry name" value="NAD(P)-binding Rossmann-like Domain"/>
    <property type="match status" value="1"/>
</dbReference>
<keyword evidence="1" id="KW-0732">Signal</keyword>
<dbReference type="EMBL" id="BMLS01000003">
    <property type="protein sequence ID" value="GGO70844.1"/>
    <property type="molecule type" value="Genomic_DNA"/>
</dbReference>
<dbReference type="InterPro" id="IPR051317">
    <property type="entry name" value="Gfo/Idh/MocA_oxidoreduct"/>
</dbReference>
<dbReference type="GO" id="GO:0000166">
    <property type="term" value="F:nucleotide binding"/>
    <property type="evidence" value="ECO:0007669"/>
    <property type="project" value="InterPro"/>
</dbReference>
<protein>
    <submittedName>
        <fullName evidence="3">Oxidoreductase</fullName>
    </submittedName>
</protein>
<evidence type="ECO:0000256" key="1">
    <source>
        <dbReference type="ARBA" id="ARBA00022729"/>
    </source>
</evidence>
<name>A0A917YZS8_9ALTE</name>
<dbReference type="Proteomes" id="UP000606935">
    <property type="component" value="Unassembled WGS sequence"/>
</dbReference>
<dbReference type="Pfam" id="PF01408">
    <property type="entry name" value="GFO_IDH_MocA"/>
    <property type="match status" value="1"/>
</dbReference>